<accession>A0A9W6GMX9</accession>
<keyword evidence="1" id="KW-0645">Protease</keyword>
<evidence type="ECO:0000313" key="5">
    <source>
        <dbReference type="Proteomes" id="UP001144471"/>
    </source>
</evidence>
<dbReference type="SUPFAM" id="SSF55486">
    <property type="entry name" value="Metalloproteases ('zincins'), catalytic domain"/>
    <property type="match status" value="1"/>
</dbReference>
<protein>
    <recommendedName>
        <fullName evidence="1">Metal-dependent carboxypeptidase</fullName>
        <ecNumber evidence="1">3.4.17.19</ecNumber>
    </recommendedName>
</protein>
<dbReference type="GO" id="GO:0046872">
    <property type="term" value="F:metal ion binding"/>
    <property type="evidence" value="ECO:0007669"/>
    <property type="project" value="UniProtKB-KW"/>
</dbReference>
<dbReference type="EMBL" id="BSDY01000008">
    <property type="protein sequence ID" value="GLI56517.1"/>
    <property type="molecule type" value="Genomic_DNA"/>
</dbReference>
<keyword evidence="5" id="KW-1185">Reference proteome</keyword>
<comment type="similarity">
    <text evidence="1">Belongs to the peptidase M32 family.</text>
</comment>
<feature type="binding site" evidence="2">
    <location>
        <position position="265"/>
    </location>
    <ligand>
        <name>Zn(2+)</name>
        <dbReference type="ChEBI" id="CHEBI:29105"/>
        <note>catalytic</note>
    </ligand>
</feature>
<reference evidence="4" key="1">
    <citation type="submission" date="2022-12" db="EMBL/GenBank/DDBJ databases">
        <title>Reference genome sequencing for broad-spectrum identification of bacterial and archaeal isolates by mass spectrometry.</title>
        <authorList>
            <person name="Sekiguchi Y."/>
            <person name="Tourlousse D.M."/>
        </authorList>
    </citation>
    <scope>NUCLEOTIDE SEQUENCE</scope>
    <source>
        <strain evidence="4">10succ1</strain>
    </source>
</reference>
<dbReference type="GO" id="GO:0004181">
    <property type="term" value="F:metallocarboxypeptidase activity"/>
    <property type="evidence" value="ECO:0007669"/>
    <property type="project" value="UniProtKB-UniRule"/>
</dbReference>
<comment type="catalytic activity">
    <reaction evidence="1">
        <text>Release of a C-terminal amino acid with broad specificity, except for -Pro.</text>
        <dbReference type="EC" id="3.4.17.19"/>
    </reaction>
</comment>
<feature type="binding site" evidence="2">
    <location>
        <position position="269"/>
    </location>
    <ligand>
        <name>Zn(2+)</name>
        <dbReference type="ChEBI" id="CHEBI:29105"/>
        <note>catalytic</note>
    </ligand>
</feature>
<feature type="binding site" evidence="2">
    <location>
        <position position="295"/>
    </location>
    <ligand>
        <name>Zn(2+)</name>
        <dbReference type="ChEBI" id="CHEBI:29105"/>
        <note>catalytic</note>
    </ligand>
</feature>
<keyword evidence="1" id="KW-0482">Metalloprotease</keyword>
<dbReference type="Pfam" id="PF02074">
    <property type="entry name" value="Peptidase_M32"/>
    <property type="match status" value="1"/>
</dbReference>
<evidence type="ECO:0000313" key="4">
    <source>
        <dbReference type="EMBL" id="GLI56517.1"/>
    </source>
</evidence>
<comment type="caution">
    <text evidence="4">The sequence shown here is derived from an EMBL/GenBank/DDBJ whole genome shotgun (WGS) entry which is preliminary data.</text>
</comment>
<dbReference type="EC" id="3.4.17.19" evidence="1"/>
<dbReference type="PANTHER" id="PTHR34217:SF1">
    <property type="entry name" value="CARBOXYPEPTIDASE 1"/>
    <property type="match status" value="1"/>
</dbReference>
<keyword evidence="1" id="KW-0378">Hydrolase</keyword>
<feature type="active site" description="Proton donor/acceptor" evidence="3">
    <location>
        <position position="266"/>
    </location>
</feature>
<dbReference type="PANTHER" id="PTHR34217">
    <property type="entry name" value="METAL-DEPENDENT CARBOXYPEPTIDASE"/>
    <property type="match status" value="1"/>
</dbReference>
<dbReference type="Proteomes" id="UP001144471">
    <property type="component" value="Unassembled WGS sequence"/>
</dbReference>
<name>A0A9W6GMX9_9FUSO</name>
<dbReference type="AlphaFoldDB" id="A0A9W6GMX9"/>
<proteinExistence type="inferred from homology"/>
<comment type="function">
    <text evidence="1">Broad specificity carboxypetidase that releases amino acids sequentially from the C-terminus, including neutral, aromatic, polar and basic residues.</text>
</comment>
<dbReference type="Gene3D" id="1.10.1370.30">
    <property type="match status" value="1"/>
</dbReference>
<dbReference type="PRINTS" id="PR00998">
    <property type="entry name" value="CRBOXYPTASET"/>
</dbReference>
<gene>
    <name evidence="4" type="ORF">PM10SUCC1_20310</name>
</gene>
<keyword evidence="1 4" id="KW-0121">Carboxypeptidase</keyword>
<sequence length="498" mass="57837">MEMKLAMEKFEKIIEEKRMVDTAITSLHWDLETQAPKKGMELLSGVVGYLSSKSYELATGTALIEAVDTLNDCKNDLEPVRVKMLEEVEREIDKIKKIPAVEYSRYNELTARAQSIWAEAREKSDFKIFEEALREIVEFQRKFVGYRGWEGHPYNTLLDDYEPGMTVEKLDEFFGYLRGELVPFLKRIATEGRELRGDFLERSYPVTEQRELSRELAEYIGFDFDRGIISESAHPFTLNYDRNDVRLTTRYEERCFSSSVFGTIHEGGHGLYEQGIGEEIASTVLGTGTSMGIHESQSRFYENMLGRSKSFWKPLYEGVKSRFDALKDVELDEFYRGINKSEASLIRVEADELTYSLHIMVRYEIEKMLIEGSIEVEDLPRIWNDKMEEYLGIRPETDGEGVLQDVHWSCGLFGYFPSYALGNAYAAQIYNTMVKEIDIEKSLEERNLSVIKEWLGENIHRWGKGKKPAEIIEDISGEELSARYFIEYLKEKYSRIYL</sequence>
<organism evidence="4 5">
    <name type="scientific">Propionigenium maris DSM 9537</name>
    <dbReference type="NCBI Taxonomy" id="1123000"/>
    <lineage>
        <taxon>Bacteria</taxon>
        <taxon>Fusobacteriati</taxon>
        <taxon>Fusobacteriota</taxon>
        <taxon>Fusobacteriia</taxon>
        <taxon>Fusobacteriales</taxon>
        <taxon>Fusobacteriaceae</taxon>
        <taxon>Propionigenium</taxon>
    </lineage>
</organism>
<dbReference type="InterPro" id="IPR001333">
    <property type="entry name" value="Peptidase_M32_Taq"/>
</dbReference>
<dbReference type="PROSITE" id="PS52034">
    <property type="entry name" value="PEPTIDASE_M32"/>
    <property type="match status" value="1"/>
</dbReference>
<evidence type="ECO:0000256" key="1">
    <source>
        <dbReference type="PIRNR" id="PIRNR006615"/>
    </source>
</evidence>
<evidence type="ECO:0000256" key="2">
    <source>
        <dbReference type="PIRSR" id="PIRSR006615-1"/>
    </source>
</evidence>
<dbReference type="PIRSF" id="PIRSF006615">
    <property type="entry name" value="Zn_crbxpep_Taq"/>
    <property type="match status" value="1"/>
</dbReference>
<keyword evidence="2" id="KW-0862">Zinc</keyword>
<dbReference type="CDD" id="cd06460">
    <property type="entry name" value="M32_Taq"/>
    <property type="match status" value="1"/>
</dbReference>
<evidence type="ECO:0000256" key="3">
    <source>
        <dbReference type="PIRSR" id="PIRSR006615-2"/>
    </source>
</evidence>
<comment type="cofactor">
    <cofactor evidence="2">
        <name>Zn(2+)</name>
        <dbReference type="ChEBI" id="CHEBI:29105"/>
    </cofactor>
    <text evidence="2">Binds 1 zinc ion per subunit.</text>
</comment>
<keyword evidence="1 2" id="KW-0479">Metal-binding</keyword>
<dbReference type="GO" id="GO:0006508">
    <property type="term" value="P:proteolysis"/>
    <property type="evidence" value="ECO:0007669"/>
    <property type="project" value="UniProtKB-UniRule"/>
</dbReference>